<feature type="compositionally biased region" description="Polar residues" evidence="1">
    <location>
        <begin position="1"/>
        <end position="11"/>
    </location>
</feature>
<dbReference type="Pfam" id="PF12051">
    <property type="entry name" value="DUF3533"/>
    <property type="match status" value="1"/>
</dbReference>
<dbReference type="RefSeq" id="XP_033683736.1">
    <property type="nucleotide sequence ID" value="XM_033831543.1"/>
</dbReference>
<dbReference type="AlphaFoldDB" id="A0A6A6IFP3"/>
<keyword evidence="2" id="KW-0472">Membrane</keyword>
<evidence type="ECO:0000313" key="4">
    <source>
        <dbReference type="EMBL" id="KAF2248732.1"/>
    </source>
</evidence>
<keyword evidence="2" id="KW-0812">Transmembrane</keyword>
<accession>A0A6A6IFP3</accession>
<dbReference type="InterPro" id="IPR053001">
    <property type="entry name" value="MNNG_permease-like"/>
</dbReference>
<feature type="compositionally biased region" description="Basic and acidic residues" evidence="1">
    <location>
        <begin position="13"/>
        <end position="31"/>
    </location>
</feature>
<evidence type="ECO:0000259" key="3">
    <source>
        <dbReference type="Pfam" id="PF12051"/>
    </source>
</evidence>
<dbReference type="OrthoDB" id="2140105at2759"/>
<proteinExistence type="predicted"/>
<dbReference type="PANTHER" id="PTHR34814">
    <property type="entry name" value="NITROSOGUANIDINE RESISTANCE PROTEIN SNG1"/>
    <property type="match status" value="1"/>
</dbReference>
<keyword evidence="2" id="KW-1133">Transmembrane helix</keyword>
<name>A0A6A6IFP3_9PLEO</name>
<feature type="domain" description="DUF3533" evidence="3">
    <location>
        <begin position="60"/>
        <end position="409"/>
    </location>
</feature>
<gene>
    <name evidence="4" type="ORF">BU26DRAFT_540287</name>
</gene>
<feature type="transmembrane region" description="Helical" evidence="2">
    <location>
        <begin position="351"/>
        <end position="376"/>
    </location>
</feature>
<reference evidence="4" key="1">
    <citation type="journal article" date="2020" name="Stud. Mycol.">
        <title>101 Dothideomycetes genomes: a test case for predicting lifestyles and emergence of pathogens.</title>
        <authorList>
            <person name="Haridas S."/>
            <person name="Albert R."/>
            <person name="Binder M."/>
            <person name="Bloem J."/>
            <person name="Labutti K."/>
            <person name="Salamov A."/>
            <person name="Andreopoulos B."/>
            <person name="Baker S."/>
            <person name="Barry K."/>
            <person name="Bills G."/>
            <person name="Bluhm B."/>
            <person name="Cannon C."/>
            <person name="Castanera R."/>
            <person name="Culley D."/>
            <person name="Daum C."/>
            <person name="Ezra D."/>
            <person name="Gonzalez J."/>
            <person name="Henrissat B."/>
            <person name="Kuo A."/>
            <person name="Liang C."/>
            <person name="Lipzen A."/>
            <person name="Lutzoni F."/>
            <person name="Magnuson J."/>
            <person name="Mondo S."/>
            <person name="Nolan M."/>
            <person name="Ohm R."/>
            <person name="Pangilinan J."/>
            <person name="Park H.-J."/>
            <person name="Ramirez L."/>
            <person name="Alfaro M."/>
            <person name="Sun H."/>
            <person name="Tritt A."/>
            <person name="Yoshinaga Y."/>
            <person name="Zwiers L.-H."/>
            <person name="Turgeon B."/>
            <person name="Goodwin S."/>
            <person name="Spatafora J."/>
            <person name="Crous P."/>
            <person name="Grigoriev I."/>
        </authorList>
    </citation>
    <scope>NUCLEOTIDE SEQUENCE</scope>
    <source>
        <strain evidence="4">CBS 122368</strain>
    </source>
</reference>
<feature type="transmembrane region" description="Helical" evidence="2">
    <location>
        <begin position="252"/>
        <end position="274"/>
    </location>
</feature>
<dbReference type="PANTHER" id="PTHR34814:SF1">
    <property type="entry name" value="NITROSOGUANIDINE RESISTANCE PROTEIN SNG1"/>
    <property type="match status" value="1"/>
</dbReference>
<dbReference type="GeneID" id="54584873"/>
<feature type="transmembrane region" description="Helical" evidence="2">
    <location>
        <begin position="294"/>
        <end position="314"/>
    </location>
</feature>
<dbReference type="Proteomes" id="UP000800094">
    <property type="component" value="Unassembled WGS sequence"/>
</dbReference>
<keyword evidence="5" id="KW-1185">Reference proteome</keyword>
<dbReference type="EMBL" id="ML987195">
    <property type="protein sequence ID" value="KAF2248732.1"/>
    <property type="molecule type" value="Genomic_DNA"/>
</dbReference>
<evidence type="ECO:0000313" key="5">
    <source>
        <dbReference type="Proteomes" id="UP000800094"/>
    </source>
</evidence>
<evidence type="ECO:0000256" key="2">
    <source>
        <dbReference type="SAM" id="Phobius"/>
    </source>
</evidence>
<feature type="region of interest" description="Disordered" evidence="1">
    <location>
        <begin position="1"/>
        <end position="39"/>
    </location>
</feature>
<evidence type="ECO:0000256" key="1">
    <source>
        <dbReference type="SAM" id="MobiDB-lite"/>
    </source>
</evidence>
<organism evidence="4 5">
    <name type="scientific">Trematosphaeria pertusa</name>
    <dbReference type="NCBI Taxonomy" id="390896"/>
    <lineage>
        <taxon>Eukaryota</taxon>
        <taxon>Fungi</taxon>
        <taxon>Dikarya</taxon>
        <taxon>Ascomycota</taxon>
        <taxon>Pezizomycotina</taxon>
        <taxon>Dothideomycetes</taxon>
        <taxon>Pleosporomycetidae</taxon>
        <taxon>Pleosporales</taxon>
        <taxon>Massarineae</taxon>
        <taxon>Trematosphaeriaceae</taxon>
        <taxon>Trematosphaeria</taxon>
    </lineage>
</organism>
<sequence>MSGSTAFSNCEQNDDKDYANEAERGKPHEETENGPVGFWDPSLRQVRNRAFAKWTITTAAVFFEVEQRINHLLVYVVDFDGVPPYDNTGNPSLVGPTITRLVEQQLSSGQLTLGFGIRPPSDFENDPLQVRQAVYNWDAWAAIIVNLNATAMLYSAIATGNTSYDPLGACQLVFQDSRDDTNWYNFMLPILSQFMAEAQSMVGRQWAQLVLQNASDPTTLRNMEAAPQAINPAIGFSEFNLCPFYPYTGIPAVSIGLIYLIIISFFSFSFYLLIHMQYINPKGHPPLKFYQLIIWRWCATMCAYFFLSLAYSFVSIEFQVSFTLTNPITSETQVTDIAYGNPPGYGHGTFLVYWMLNLFGMISLGLACENVAMVVITNISTSFYDIEIAPSFYRRGYAWPLHSGWKTQRGIHEYWPME</sequence>
<protein>
    <recommendedName>
        <fullName evidence="3">DUF3533 domain-containing protein</fullName>
    </recommendedName>
</protein>
<dbReference type="InterPro" id="IPR022703">
    <property type="entry name" value="DUF3533"/>
</dbReference>
<dbReference type="GO" id="GO:0016020">
    <property type="term" value="C:membrane"/>
    <property type="evidence" value="ECO:0007669"/>
    <property type="project" value="TreeGrafter"/>
</dbReference>